<proteinExistence type="predicted"/>
<name>A0A067KIZ2_JATCU</name>
<keyword evidence="3" id="KW-1185">Reference proteome</keyword>
<accession>A0A067KIZ2</accession>
<sequence>MTKRVQTAQAGNASRPCTAQAGSTSRARDFALRARDFHFKLSDSQLAHYALATLKCALAKLALGLEALATCVARSRSWHENSLSLIWHTTRSRLSSRNHVDKAMSRHRIADLRLIQFVTPATGR</sequence>
<protein>
    <submittedName>
        <fullName evidence="2">Uncharacterized protein</fullName>
    </submittedName>
</protein>
<evidence type="ECO:0000256" key="1">
    <source>
        <dbReference type="SAM" id="MobiDB-lite"/>
    </source>
</evidence>
<feature type="region of interest" description="Disordered" evidence="1">
    <location>
        <begin position="1"/>
        <end position="22"/>
    </location>
</feature>
<dbReference type="EMBL" id="KK914502">
    <property type="protein sequence ID" value="KDP34993.1"/>
    <property type="molecule type" value="Genomic_DNA"/>
</dbReference>
<dbReference type="AlphaFoldDB" id="A0A067KIZ2"/>
<gene>
    <name evidence="2" type="ORF">JCGZ_09281</name>
</gene>
<organism evidence="2 3">
    <name type="scientific">Jatropha curcas</name>
    <name type="common">Barbados nut</name>
    <dbReference type="NCBI Taxonomy" id="180498"/>
    <lineage>
        <taxon>Eukaryota</taxon>
        <taxon>Viridiplantae</taxon>
        <taxon>Streptophyta</taxon>
        <taxon>Embryophyta</taxon>
        <taxon>Tracheophyta</taxon>
        <taxon>Spermatophyta</taxon>
        <taxon>Magnoliopsida</taxon>
        <taxon>eudicotyledons</taxon>
        <taxon>Gunneridae</taxon>
        <taxon>Pentapetalae</taxon>
        <taxon>rosids</taxon>
        <taxon>fabids</taxon>
        <taxon>Malpighiales</taxon>
        <taxon>Euphorbiaceae</taxon>
        <taxon>Crotonoideae</taxon>
        <taxon>Jatropheae</taxon>
        <taxon>Jatropha</taxon>
    </lineage>
</organism>
<dbReference type="Proteomes" id="UP000027138">
    <property type="component" value="Unassembled WGS sequence"/>
</dbReference>
<evidence type="ECO:0000313" key="2">
    <source>
        <dbReference type="EMBL" id="KDP34993.1"/>
    </source>
</evidence>
<reference evidence="2 3" key="1">
    <citation type="journal article" date="2014" name="PLoS ONE">
        <title>Global Analysis of Gene Expression Profiles in Physic Nut (Jatropha curcas L.) Seedlings Exposed to Salt Stress.</title>
        <authorList>
            <person name="Zhang L."/>
            <person name="Zhang C."/>
            <person name="Wu P."/>
            <person name="Chen Y."/>
            <person name="Li M."/>
            <person name="Jiang H."/>
            <person name="Wu G."/>
        </authorList>
    </citation>
    <scope>NUCLEOTIDE SEQUENCE [LARGE SCALE GENOMIC DNA]</scope>
    <source>
        <strain evidence="3">cv. GZQX0401</strain>
        <tissue evidence="2">Young leaves</tissue>
    </source>
</reference>
<evidence type="ECO:0000313" key="3">
    <source>
        <dbReference type="Proteomes" id="UP000027138"/>
    </source>
</evidence>